<feature type="compositionally biased region" description="Low complexity" evidence="11">
    <location>
        <begin position="6817"/>
        <end position="6832"/>
    </location>
</feature>
<dbReference type="InterPro" id="IPR029063">
    <property type="entry name" value="SAM-dependent_MTases_sf"/>
</dbReference>
<feature type="region of interest" description="Disordered" evidence="11">
    <location>
        <begin position="2882"/>
        <end position="2927"/>
    </location>
</feature>
<feature type="domain" description="Carrier" evidence="12">
    <location>
        <begin position="6733"/>
        <end position="6810"/>
    </location>
</feature>
<dbReference type="SUPFAM" id="SSF47336">
    <property type="entry name" value="ACP-like"/>
    <property type="match status" value="7"/>
</dbReference>
<dbReference type="InterPro" id="IPR049900">
    <property type="entry name" value="PKS_mFAS_DH"/>
</dbReference>
<dbReference type="Gene3D" id="3.40.47.10">
    <property type="match status" value="6"/>
</dbReference>
<feature type="domain" description="PKS/mFAS DH" evidence="14">
    <location>
        <begin position="1762"/>
        <end position="2037"/>
    </location>
</feature>
<dbReference type="PROSITE" id="PS00606">
    <property type="entry name" value="KS3_1"/>
    <property type="match status" value="3"/>
</dbReference>
<dbReference type="InterPro" id="IPR020806">
    <property type="entry name" value="PKS_PP-bd"/>
</dbReference>
<dbReference type="InterPro" id="IPR020807">
    <property type="entry name" value="PKS_DH"/>
</dbReference>
<feature type="domain" description="Carrier" evidence="12">
    <location>
        <begin position="385"/>
        <end position="458"/>
    </location>
</feature>
<dbReference type="EMBL" id="BAAATR010000018">
    <property type="protein sequence ID" value="GAA2253755.1"/>
    <property type="molecule type" value="Genomic_DNA"/>
</dbReference>
<feature type="domain" description="Ketosynthase family 3 (KS3)" evidence="13">
    <location>
        <begin position="5413"/>
        <end position="5825"/>
    </location>
</feature>
<feature type="region of interest" description="N-terminal hotdog fold" evidence="10">
    <location>
        <begin position="1762"/>
        <end position="1873"/>
    </location>
</feature>
<evidence type="ECO:0000256" key="4">
    <source>
        <dbReference type="ARBA" id="ARBA00022490"/>
    </source>
</evidence>
<dbReference type="PROSITE" id="PS52019">
    <property type="entry name" value="PKS_MFAS_DH"/>
    <property type="match status" value="3"/>
</dbReference>
<keyword evidence="16" id="KW-1185">Reference proteome</keyword>
<dbReference type="Pfam" id="PF08659">
    <property type="entry name" value="KR"/>
    <property type="match status" value="4"/>
</dbReference>
<keyword evidence="7" id="KW-0677">Repeat</keyword>
<evidence type="ECO:0000256" key="2">
    <source>
        <dbReference type="ARBA" id="ARBA00004792"/>
    </source>
</evidence>
<feature type="active site" description="Proton donor; for dehydratase activity" evidence="10">
    <location>
        <position position="1944"/>
    </location>
</feature>
<evidence type="ECO:0000256" key="8">
    <source>
        <dbReference type="ARBA" id="ARBA00023268"/>
    </source>
</evidence>
<dbReference type="Gene3D" id="3.40.50.720">
    <property type="entry name" value="NAD(P)-binding Rossmann-like Domain"/>
    <property type="match status" value="4"/>
</dbReference>
<gene>
    <name evidence="15" type="ORF">GCM10010430_41880</name>
</gene>
<dbReference type="CDD" id="cd08953">
    <property type="entry name" value="KR_2_SDR_x"/>
    <property type="match status" value="4"/>
</dbReference>
<dbReference type="InterPro" id="IPR042104">
    <property type="entry name" value="PKS_dehydratase_sf"/>
</dbReference>
<feature type="domain" description="PKS/mFAS DH" evidence="14">
    <location>
        <begin position="6005"/>
        <end position="6286"/>
    </location>
</feature>
<dbReference type="Proteomes" id="UP001500305">
    <property type="component" value="Unassembled WGS sequence"/>
</dbReference>
<dbReference type="SUPFAM" id="SSF53335">
    <property type="entry name" value="S-adenosyl-L-methionine-dependent methyltransferases"/>
    <property type="match status" value="2"/>
</dbReference>
<comment type="pathway">
    <text evidence="2">Antibiotic biosynthesis.</text>
</comment>
<dbReference type="Pfam" id="PF21089">
    <property type="entry name" value="PKS_DH_N"/>
    <property type="match status" value="4"/>
</dbReference>
<sequence>MLCDVAEQDVTVLRRDLPGVSVARVESRADGPAAAYEHAATRLLGELQRLMDQPAGGPCRVQVVCREATPYGYAGLIGMLRTATQEDPALHGQLIEFTRWPSGEELAEVLQAEFGQEQEHIRYTDGRRQVRVWDAAPQVTDAPVWKAGGVYLITGGAGGIGRLLAADIARHVPAARIVLCGRSAVREPGPWGEYRRVDVTDRAAVAELVGDLVRRYGRLDGIVHAAGVISDDFVIRKSHRDAQRVLAPKAAGLVHLDEATRDLPLDFLAAFSSGAGTLGNAGQADYAAANGFLDAYQTHRAALVAAGEGHGRSVSIAWPLWRDGGMSVPAEDVPALTERFGRPLETDTALRALYGALALGTPHLLVMEGESDVDEEGTQAVRLRARVLPRLKELVAETLRLDAARLDAAAPLDSFGIDSLAVTRLNHRFTQWFGALPKTLLYQYPTLHELAGHLAEQHPHGCHRWLGDTPAGSVAPDRPAAQATARPRPGGAAEPIAIIGLSGRYPDAPTVGAFWDNLRAGRDSVREIPAERWSLDGFFEPDAQRAVQQGASYSKWGAFLDDFARFDAAFFGIAPRDAADMDPQERLFIESAWSALEDAGYTRQRLADRHASRVGVFAGITKTGFDRHRPPATDGVPPAPRTSFGSLANRVSYLLDLRGPSMPIDTMCSASLTAIHEACEHLRHGACELAIAGGVNLYLHPSTYVELCRSRMLATDGRCRSFGDGGDGFAPGEGVGAVLLKPLSKAEADGDPIHAVILGSAINHGGRSNGYTVPNPRAQAALIREALDRAGVSAADIGYIEAHGTGTRLGDPVEIDGLTQAFTPDAVGSGACALGSAKSNIGHLEAAAGIAGLTKAVLQLRHGEFAPTLHAERPNPDIDFAATPFTLRTSAAPWPRPGGGGPRMAGISSFGAGGANAHVIVAEHQGTTAVTTAAPAGPVLLPLSARTPEDLRARAAQLTAWLDTETPVDLAAVAATLQTGREPMDERVCFVASTATAWLEQLRGFLADPEAAGPWHRGRVKATRETLAALASSDELRELVARWITNGDHSELAASWAKGMPLDWTRLHGGDTPARVHLPSYPFAGRRFWFDPVAGESERPAPVTATPRTAAAGAADVERVLLDSLGEALQMPVAEIERRRPFADYGLDSILGVNLVHTLNAAFGTELETTDLFDHGTVERLHTFITSAYGHTLRTQAAAPAPAASPADDAIAVVGMAARYADAEDPRALWDHLMAGHDLVEPVTRWPLGPDVTCRSGSFVRGIDQFDPVFFAISGVEATYMDPQQRIFLEQCWNALEDAGYTGERLRNRNCGVYVGCYTGDYHDQLDADPPAQALWGTMGSVVASRIAYQLDLKGPALTTDTSCSSSLVSLHLACRDLRDGTADMAIAGGVFIQTTPRLYESASRAGMLSAGGRCHSFDADADGFVPGEGAGAVVLKRLADARRDGDHIYGVVRASGINQDGTTNGITAPSAASQEQLLRDVHARGGIEPGGIQLVEAHGTATQLGDPIEFRALTRAFEGAPAGSAVLGSIKTNLGHTQFAAGIAGVIKSLLALEHRQIPPMLHFRAANRAVALEGSPFTVTTAPRPWATPAHGPRRAAVSSFGASGTNAHVVLEEHPAPAVGGPSGEHAFLLSARTPAALHAVVERLLAHLDREPGLPAAAVAYSLAAGRGHFAHRLAVVAADLPALAAHLRAWQSGTVGDAVAQGETAADPRPVGGVRELTPTALARAYVRGEVDRFTESFPPAARRQVPLPTYPFERQRYWIDTPAPQAAPDGPAYRLHLTGQEFFLADHHVGGRAVLPGVLTLEAARRAASGDSFTPVGLRDVVWPAPFPVEENGAELCVDLDGDAFRVLRDGSAVHAQGRVARPGTPTPAPLDALRARCGPRTLSRQQCHDALEGVGIRHGDRLRAVDTLAVGDGEVLARLVLPAGADGAFALHPAMLDSAIQAVVALHGDATGALAEHRGAPALPFALDAADIFAPTTERMWAHLRHTEGYAPSADRDVTKVDIDLYDDEGRLGVSLRGYASRRMTPVTGEAPRAALLAPVWDALPATSSPRLPAPGARVVLLGGTAEEQAELRRHHPDATVLHTHDDEPADRLAARLPAGTEHVFWLAPAGTPGDPAGARPGGALAVFRLIKALLADGADARDLGLTAITRQARLLPGDDHVDPAHAGVHGLLGTLAKEYPHWRVRVADIEAGAPVPWTALLELPADPRGEALAHRHGEWYRQRLLEVSEPGTTDLPCEPGGVIVAIGGAGGIGVVWTEHMMRRHGARVVWIGRRPLDVAIAARQDALAAYGPKPDYVQADATDRDALRRACDEIVRRHGPVRGVLHTAIVLGDQSLARMDEDRFRATYEAKADVAVNLADAFAGQPLDFVAFFSSMQAFFKAPGQANYAAGCTFADAFAEQLSTRLDCPVKVMNWGYWAGVGIVTADGYRRRMAQLGLGSIEPAEGMAAFDALLASPHPQLALLKATDTRSIDGIHGDDALTHLAAATPSLITALREERSDRRAEIERLREKADGHAGAMQDALVNMTWALLQSLGMFRDGRAATADEWRAVGGVGDRYARWMSHSLTVLADAGRLRREGEERYAALDPRTGSLDDAWADWDREHRRWLADEAKRPQAVLVDTTLRSLTDILTGRRPATDVMFPNASLELVEGVYKNNPVADYFNDVLADTLVAYLERRLADDPSARLRILEIGAGTGGTSAAVFRRLRPWARHIEKYSYTDISKAFLLHAQREYSEIAPYLDPQLFNAEKPLAGQPVAPGEYDVVIATNVLHATRNIRNTLRNAKAAARTNALLLLNELSDNILFSHLTFGLLDGWWLYDDPAPRIAGSPGLAPESWRRVLGEVGFRAAFVAAEGADDLGQQVIVAESDGAVRQPRPEGASAFRGTLPEALPRTAPPEPLAPSQRPAPAATGGDHDERLLEPARDYFRRLVADTLRLPLADIRADVPFERYGIDSILVVQLTDAVRKVLDNVGSTLFFEVRTVDGLVRHFLRTQPAALAALVGPADEPVATTDARTPSVTPAPAVTEPVATARPANAAHAERGDGMAIAIVGMAGRYPGAVDLDAFWENLLAGRDSITEIPEGRWDHSRYYDPRRGVEGKTYSKWGGFLDGIDEFDPLFFGISPKAASMMDPQERLFLQCAHATLEDAGYTRDALRAAGRARAAGDAGDIGVFVGAMYSEYQLHGAEYSVRGEPVVVPGSLASIANRVSYYLDASGPSVTVDTMCASALSAIHLACAAIRSGECGVAVAGGVNLSVHPSKYLMIGQGQFASSDGRCRSFGEGGDGYVPGEGVGAVLLRPLEDAVADGDRVLGVIRGSALNHGGHTHGFTVPNPLAQAAVIRGAWRRSGVDPRDIGCIEAHGTGTSLGDPIEIAGLSAAFGEFTDARNFCAIGSVKSNIGHLESAAGVAGLAKLLLQMRHGTLVPSLHAERTNPEIDFTDSPFVLQREAAPWPRPGDRPRLGGVSSFGAGGSNAHLVVEEYVEEHTVPEPSPQGGGPVVVVLSAFDDERLRESAGRLRDALRAGDWTDGDLGDIAYTLQAGREAMTARFAVVVSTLPALADALDACARGDRLPDGAYVSSGGDRAGAVRGFLTDEDLQETAVRWARRGKLAPLAEAWTSGLAVDWALLYAEGPRPRKVGLPSYPFARERYWYTDGLPELPAGSASRTTPPPPTREIRAVLTPTAPAAPAQPVNSYELPEGDLTLHPVWEPARLLRGTPYPSRTARVVAVGLEPEALAALSARYPNLVALHTSASSAEEVRDELAALGAFDHVIMRFPTAPAHTATARIAAQRGAIRRMFRLLKALTALGPEERNLGLTLLTHGAFDPSGSGAGDPAQASLHGMIGGLAKELPRWRIRAVDLADGEPFVAEEVFALPADHRAHPLARRGGQWLRRQLLPVDATPAPAEPVLRRDGVYVLIGGAGDLGVLLSEYLVRQYDAHVVWVGRRAEDDGIRARAAQVATSGRAPVYVSADASDPEALAGMRDEVLRRYGHIDGVVHLAMVFSHTPLAGMSETELEATLSAKVDPCVHFADAFAAQGLDFILLISSLVSFIRNSHQAHYSAACAFEDARAPELRKALDCPVKVVNWGYWGNVPEELMRDVTAMGLAPIDPATAMGALERLLAGPLDQIGFMRLGRPLPIEGALTTETLTVHPYGAATRGSATDVPVPVALAAHHAGPVPGEIDACLHRYLVAELRRTGLDNPRDGLTGWKERNGVDPRFDGWLTTTLRTLTEHGLIDARGWSSHAPAARDAEACRADWAQGQALWAEGNTDLRAPMRLLGQTLPALTDILCGRVPATDVLFPQGSFSLVAGVYRDNRVAGYFNAVLAEHVASFLRARQDADPSARLRVLEIGAGTGGTTGPVLDRLARAGLDLAEYCYTDLSQAFLQHAQDTFGPRFDHLTYRVFDAARPPHTQGLDTGAFDVVIAANVLHATENIRPALRHAKALLRGNGLLALNEISCFYLINHLTFGLLDGWWLYDDAELRVPGSPALSPEGWRLVLEQEGFRCVGHPAADALPLGQQVVVAHSDGLARSPRVRAGAPEASSLPARPSTGAPAPDAAAAPAQAPDAVRRVADLVLAELAAALRLPTDRIDADQAFADYGLDSIVGVKFVQRLNEELGTDLLTTVIFDYRSVGQLAAHIAESHRPKLPAPKTPAASSPAATAPAPHTVSTPRLSEGRELAGREPIAIVGISARFAKSDDADALWQHLAAGDDLVGPVERWDLSGYSRHELSCRSGSFLDGIDRFDARFFNLTGLEATYTDPQQRLFLEQAWTAMEDAGYSGASLNGRKCGVYVGCTGGDYAQWFEDAPPAQAAWGNAPSVVPARIAYHLNLQGPAIAVDTACSSSLVAVHLACQSLWSGETELAIAGGVSVQTTPETYLAATRGGMLSPTGRCHTFDAAADGFVPGEGVGVVVLRRLSDALADGDHIHAVIRGSVVNQDGATNGITAPSALSQERLIRQAHTDFGIDPAGIGMVEAHGTGTQLGDPIECQALTSAFPATLPPGSCALGSIKTNLGHTTSAAGVAGLLKIVLAMRHGQIPPSLHYYETNPAVRLDGSPFYVNTELRPWRPNREGKRVAALSAFGFSGTNGHVVVEDAPARPGRRHPDGAHLFVLSAPQPAALRGRAEDLLAYLSRTPDAALGDVSYTLAVGRDHFTHRAAFVARGRDELAHLLEAWLDGRSATGVSGGFAQERARDRYLDGAAVDFAPLFSGLDVRRTPLPTYPFQRKSYWVATTAPARRGRGTEAPAVLTAPSPVAPAPEPRPAAMDASTLRFLVGDRLLTELSRVLIMEPDEIDPQASFSDFGVDSILSVKLVGAVNTTLGVDLSSTALFEHSSLDRLTDHLVEVYGARLRAGSALCEPSTEADDAPPVARTHVEEAPAALVAPVADDVAPAAPASGPADDGIAVVGIAARFARSPDAAALWAHLAAGDDLVGDVTRWDMEKELGAGAPRQQGSFVDDIERFDAWFFRMSGKEATYTDPQQRIFLEECWHALEDAGYAGERLDGRGCGVYVGGSPSDYQQLIGDDAPPQTLWGNISSVIASRISYFLDLQGPALSVDTACSSSLVAIHQACQDLRQGNTSMALAGGVFIQSTPIFYKSAVRANMLSPTGRCRTFDASADGFVPGEGAGVVVLKRLADALRDGDQVYGVIRGSGMNQDGTTNGLTAPSAGSQKRLLRGVHERAGVDPAGIQLIEAHGTGTPLGDPIEFEALSAAFGAAPKGGCALGSVKTNLGHTQYAAGVAGVIKVLLALKHEQLPPSLHFERSNPAITLENSPFHVNTELRPWPAPANGPRRAGVSSFGAAGTNAHALIEEAPARDGGTHGARPLWLIVLSGQDDATRRAQVERLLGHAVTHEDLDVGDVAYTLATGRRHCTHRWAGVVSDREQLVDALRTWLRDGRAPGVVTGEAADGHRRQDPAVRTRVGHLMAECDRHDCLTELAGFFAQGLDLSFAPLFGDGGFTVVSLPPYPFAGERYWVGTRPSPLPAAPAAPTSPLKGRAVRTESGEPHYAVELTGEEFFLDDHRVRNVPVLPGAAYLELACAAARAEGIAPTGFRLRNVVWSRPARITGPTSVGIALRPREDGDFTYEITTTTGGDLPVPHGQGRVERCETPAPARLDIAELRERCDARTLDHESCYRLFASMGIGYGPALRGIRRLSVGTGLAVARLSLPQAARDGADWTLHPSMLDAAVQATLGLSLTEDTDTVAAALPFVLEEAQILAPSPVSGWAVVRPAADDRGGAVRRIDIELCDDDGVVCVRLLGFSTRVLPAADAPRESVAADGVPDGASLTLMRVGTRPAEASGAPRPLARHEVLLGGLGAIDPRDVQAELGVPCAALPDESDLVLRYTRHAETVLARLRQAIPATGDGQVLIQVVVPADGEGRLLAGLGGLLRTARMEHPKLLTQLVEMETPVDTATLCERLRRDAAGPDDAVVRYADGRRHVPQWTAVEDAPQVRPWKAGGVYLVTGGAGALGGLFAREIARQAPGATLVLCGRSPEGPAQRELLRELDDLGARAAYRALDVSCREAVTDRVNAIVAEHGRLDGVVHVAGVVRDSYLGQKSAEELREVLAAKVAGFVHLDEATAGLDLDFFIGFSSLSAFGNQGQGDYAAANAFMDAYALRRHELVARGERRGRTLVVGWPLWAGGGMAVDAATERRLRDSVGMVPMRARHGIEALERAYGSGAPHVLAIYGERARIDATLLAPAKAARPEPSSAPDRTTVHATVLRRLITHTSAVLGVRADEIDGAVEMGEYGFDPVSLTEFADKLNAEFGLSLTPKLFPEHLTLEEAVNHLLDNHPDRFGTAAPLPAPARADGPAAPADRDTRHKALLKKLIARASVLLDVPAERIGGTAEMSRYGFDSLSFIGFANELNAEFGLSLAPTLFFENPTLAGVADHLLEHHADRVTVAPEAREETPAAATADQRPATTVATAPDDEPIAVIGVSGRFPMADDLDEFWENLAEGRDCTQEVPADRWDWRAHYGDPVKDPNTSNVTSGGFMNGVGDFDPLFFDISPKEAELMDPQQRLLMLYVWKALEDAGYSASAVAGTNTALIAGTTSTGYSTLVTRYSPVIEGYDITGAAPSMGPNRMSYFLDLHGPSEPVDTACSSALVAIHRAIQVLREGQSDMAIAGGVNTMVSVDGHISISKAGMLSPEGRCKSFSDRADGYARGEGVGMLVLKKLSAAERDGDHIHGLIRSSAENHGGRGNSLTAPNPKAQAALLREAYEKAGIDPRTVGYIEAHGTGTRLGDPVEINGLKAAFRELYEMHGATVEEAHCGVGSVKTNIGHLELAAGAAGVIKVLLQMRHRTLVKSLHCERVNPYIDLEGSPFHLVRERQPWVAPRDAQGRELPRRAGVSSFGFGGVNAHVVLEEHVPRTASEPDQAPTERLPFLLSAARPEVLREIATRWVDALRRGTYDDTDLASIAYTSQTGRTQMSERLACLARTVDELSEALEAWLRGEIAGNVFSGRVPRGVDLPDVPAAFGAGEDLTALSRQDWASLLETWVRGAAFEWDRLHTGRRPRRIPLPTYPFRLQRYWVDTTRPANGARPTVLHPLVHVNTSDLDEHRYTSRFTGREFFLTDHRVQDRVMEVVSGWRPGRAFVASDDRPHAVPVLPAVAYLEMARAAAVQAAGGDEGTWSLKLASWLRPLTVEQETDVHVALSTRAGDGLGYEVYSVDEHGERVVFGRGQLRRRSGTPGERLDLAALRARCDGPVLDAEACYERFSGIGMTYGPTLRAIEELHTGTRQAMARLNLPAGAARESGFVLNPSMLDAALQATVGLFVGEPGTARTALPFALRELEVLRAAPATGWVIIRFAEDDHPGAVRRLDLDLCDDNGDVCVRLRGFSARTLGNDAPTEPAPAAEPPAEPDDAYLLHLIEAISQRELSADEFKRSLI</sequence>
<dbReference type="SMART" id="SM01294">
    <property type="entry name" value="PKS_PP_betabranch"/>
    <property type="match status" value="3"/>
</dbReference>
<feature type="domain" description="Carrier" evidence="12">
    <location>
        <begin position="5282"/>
        <end position="5359"/>
    </location>
</feature>
<dbReference type="PROSITE" id="PS00012">
    <property type="entry name" value="PHOSPHOPANTETHEINE"/>
    <property type="match status" value="3"/>
</dbReference>
<dbReference type="InterPro" id="IPR016039">
    <property type="entry name" value="Thiolase-like"/>
</dbReference>
<feature type="region of interest" description="N-terminal hotdog fold" evidence="10">
    <location>
        <begin position="6005"/>
        <end position="6125"/>
    </location>
</feature>
<reference evidence="15 16" key="1">
    <citation type="journal article" date="2019" name="Int. J. Syst. Evol. Microbiol.">
        <title>The Global Catalogue of Microorganisms (GCM) 10K type strain sequencing project: providing services to taxonomists for standard genome sequencing and annotation.</title>
        <authorList>
            <consortium name="The Broad Institute Genomics Platform"/>
            <consortium name="The Broad Institute Genome Sequencing Center for Infectious Disease"/>
            <person name="Wu L."/>
            <person name="Ma J."/>
        </authorList>
    </citation>
    <scope>NUCLEOTIDE SEQUENCE [LARGE SCALE GENOMIC DNA]</scope>
    <source>
        <strain evidence="15 16">JCM 7356</strain>
    </source>
</reference>
<dbReference type="InterPro" id="IPR006162">
    <property type="entry name" value="Ppantetheine_attach_site"/>
</dbReference>
<feature type="region of interest" description="Disordered" evidence="11">
    <location>
        <begin position="4546"/>
        <end position="4573"/>
    </location>
</feature>
<feature type="domain" description="Ketosynthase family 3 (KS3)" evidence="13">
    <location>
        <begin position="6948"/>
        <end position="7384"/>
    </location>
</feature>
<dbReference type="InterPro" id="IPR020841">
    <property type="entry name" value="PKS_Beta-ketoAc_synthase_dom"/>
</dbReference>
<protein>
    <recommendedName>
        <fullName evidence="17">Polyketide synthase</fullName>
    </recommendedName>
</protein>
<keyword evidence="8" id="KW-0511">Multifunctional enzyme</keyword>
<comment type="caution">
    <text evidence="15">The sequence shown here is derived from an EMBL/GenBank/DDBJ whole genome shotgun (WGS) entry which is preliminary data.</text>
</comment>
<dbReference type="InterPro" id="IPR018201">
    <property type="entry name" value="Ketoacyl_synth_AS"/>
</dbReference>
<dbReference type="InterPro" id="IPR013217">
    <property type="entry name" value="Methyltransf_12"/>
</dbReference>
<evidence type="ECO:0000256" key="10">
    <source>
        <dbReference type="PROSITE-ProRule" id="PRU01363"/>
    </source>
</evidence>
<feature type="region of interest" description="C-terminal hotdog fold" evidence="10">
    <location>
        <begin position="1885"/>
        <end position="2037"/>
    </location>
</feature>
<comment type="subcellular location">
    <subcellularLocation>
        <location evidence="1">Cytoplasm</location>
    </subcellularLocation>
</comment>
<evidence type="ECO:0000256" key="5">
    <source>
        <dbReference type="ARBA" id="ARBA00022553"/>
    </source>
</evidence>
<comment type="caution">
    <text evidence="10">Lacks conserved residue(s) required for the propagation of feature annotation.</text>
</comment>
<proteinExistence type="predicted"/>
<feature type="domain" description="Ketosynthase family 3 (KS3)" evidence="13">
    <location>
        <begin position="493"/>
        <end position="923"/>
    </location>
</feature>
<keyword evidence="3" id="KW-0596">Phosphopantetheine</keyword>
<dbReference type="SMART" id="SM00823">
    <property type="entry name" value="PKS_PP"/>
    <property type="match status" value="7"/>
</dbReference>
<evidence type="ECO:0000313" key="15">
    <source>
        <dbReference type="EMBL" id="GAA2253755.1"/>
    </source>
</evidence>
<dbReference type="Gene3D" id="1.10.1240.100">
    <property type="match status" value="6"/>
</dbReference>
<name>A0ABN3EC56_9ACTN</name>
<accession>A0ABN3EC56</accession>
<dbReference type="Pfam" id="PF00550">
    <property type="entry name" value="PP-binding"/>
    <property type="match status" value="7"/>
</dbReference>
<dbReference type="PANTHER" id="PTHR43775">
    <property type="entry name" value="FATTY ACID SYNTHASE"/>
    <property type="match status" value="1"/>
</dbReference>
<evidence type="ECO:0000256" key="9">
    <source>
        <dbReference type="ARBA" id="ARBA00023315"/>
    </source>
</evidence>
<evidence type="ECO:0000313" key="16">
    <source>
        <dbReference type="Proteomes" id="UP001500305"/>
    </source>
</evidence>
<keyword evidence="4" id="KW-0963">Cytoplasm</keyword>
<dbReference type="Pfam" id="PF14765">
    <property type="entry name" value="PS-DH"/>
    <property type="match status" value="3"/>
</dbReference>
<dbReference type="InterPro" id="IPR032821">
    <property type="entry name" value="PKS_assoc"/>
</dbReference>
<feature type="domain" description="PKS/mFAS DH" evidence="14">
    <location>
        <begin position="7566"/>
        <end position="7870"/>
    </location>
</feature>
<dbReference type="SMART" id="SM00825">
    <property type="entry name" value="PKS_KS"/>
    <property type="match status" value="6"/>
</dbReference>
<feature type="region of interest" description="N-terminal hotdog fold" evidence="10">
    <location>
        <begin position="7566"/>
        <end position="7710"/>
    </location>
</feature>
<evidence type="ECO:0008006" key="17">
    <source>
        <dbReference type="Google" id="ProtNLM"/>
    </source>
</evidence>
<feature type="region of interest" description="Disordered" evidence="11">
    <location>
        <begin position="6814"/>
        <end position="6834"/>
    </location>
</feature>
<evidence type="ECO:0000259" key="12">
    <source>
        <dbReference type="PROSITE" id="PS50075"/>
    </source>
</evidence>
<dbReference type="Gene3D" id="1.10.1200.10">
    <property type="entry name" value="ACP-like"/>
    <property type="match status" value="7"/>
</dbReference>
<evidence type="ECO:0000256" key="3">
    <source>
        <dbReference type="ARBA" id="ARBA00022450"/>
    </source>
</evidence>
<dbReference type="InterPro" id="IPR050091">
    <property type="entry name" value="PKS_NRPS_Biosynth_Enz"/>
</dbReference>
<keyword evidence="6" id="KW-0808">Transferase</keyword>
<dbReference type="InterPro" id="IPR036291">
    <property type="entry name" value="NAD(P)-bd_dom_sf"/>
</dbReference>
<feature type="domain" description="Carrier" evidence="12">
    <location>
        <begin position="6837"/>
        <end position="6914"/>
    </location>
</feature>
<dbReference type="InterPro" id="IPR054514">
    <property type="entry name" value="RhiE-like_linker"/>
</dbReference>
<dbReference type="InterPro" id="IPR014030">
    <property type="entry name" value="Ketoacyl_synth_N"/>
</dbReference>
<dbReference type="Pfam" id="PF08242">
    <property type="entry name" value="Methyltransf_12"/>
    <property type="match status" value="2"/>
</dbReference>
<dbReference type="Gene3D" id="3.10.129.110">
    <property type="entry name" value="Polyketide synthase dehydratase"/>
    <property type="match status" value="3"/>
</dbReference>
<feature type="domain" description="Carrier" evidence="12">
    <location>
        <begin position="1112"/>
        <end position="1189"/>
    </location>
</feature>
<dbReference type="PROSITE" id="PS50075">
    <property type="entry name" value="CARRIER"/>
    <property type="match status" value="7"/>
</dbReference>
<dbReference type="CDD" id="cd00833">
    <property type="entry name" value="PKS"/>
    <property type="match status" value="6"/>
</dbReference>
<dbReference type="Pfam" id="PF00109">
    <property type="entry name" value="ketoacyl-synt"/>
    <property type="match status" value="6"/>
</dbReference>
<dbReference type="InterPro" id="IPR049552">
    <property type="entry name" value="PKS_DH_N"/>
</dbReference>
<feature type="active site" description="Proton acceptor; for dehydratase activity" evidence="10">
    <location>
        <position position="6035"/>
    </location>
</feature>
<dbReference type="Pfam" id="PF02801">
    <property type="entry name" value="Ketoacyl-synt_C"/>
    <property type="match status" value="6"/>
</dbReference>
<evidence type="ECO:0000256" key="7">
    <source>
        <dbReference type="ARBA" id="ARBA00022737"/>
    </source>
</evidence>
<evidence type="ECO:0000259" key="13">
    <source>
        <dbReference type="PROSITE" id="PS52004"/>
    </source>
</evidence>
<evidence type="ECO:0000259" key="14">
    <source>
        <dbReference type="PROSITE" id="PS52019"/>
    </source>
</evidence>
<feature type="domain" description="Carrier" evidence="12">
    <location>
        <begin position="4578"/>
        <end position="4655"/>
    </location>
</feature>
<feature type="region of interest" description="C-terminal hotdog fold" evidence="10">
    <location>
        <begin position="6139"/>
        <end position="6286"/>
    </location>
</feature>
<dbReference type="Pfam" id="PF22336">
    <property type="entry name" value="RhiE-like_linker"/>
    <property type="match status" value="2"/>
</dbReference>
<dbReference type="InterPro" id="IPR009081">
    <property type="entry name" value="PP-bd_ACP"/>
</dbReference>
<evidence type="ECO:0000256" key="1">
    <source>
        <dbReference type="ARBA" id="ARBA00004496"/>
    </source>
</evidence>
<dbReference type="Gene3D" id="3.40.50.150">
    <property type="entry name" value="Vaccinia Virus protein VP39"/>
    <property type="match status" value="2"/>
</dbReference>
<feature type="domain" description="Ketosynthase family 3 (KS3)" evidence="13">
    <location>
        <begin position="3054"/>
        <end position="3488"/>
    </location>
</feature>
<evidence type="ECO:0000256" key="11">
    <source>
        <dbReference type="SAM" id="MobiDB-lite"/>
    </source>
</evidence>
<dbReference type="InterPro" id="IPR014031">
    <property type="entry name" value="Ketoacyl_synth_C"/>
</dbReference>
<dbReference type="PROSITE" id="PS52004">
    <property type="entry name" value="KS3_2"/>
    <property type="match status" value="6"/>
</dbReference>
<dbReference type="Pfam" id="PF22621">
    <property type="entry name" value="CurL-like_PKS_C"/>
    <property type="match status" value="3"/>
</dbReference>
<feature type="domain" description="Ketosynthase family 3 (KS3)" evidence="13">
    <location>
        <begin position="4694"/>
        <end position="5107"/>
    </location>
</feature>
<dbReference type="Pfam" id="PF16197">
    <property type="entry name" value="KAsynt_C_assoc"/>
    <property type="match status" value="1"/>
</dbReference>
<dbReference type="InterPro" id="IPR057326">
    <property type="entry name" value="KR_dom"/>
</dbReference>
<dbReference type="PANTHER" id="PTHR43775:SF37">
    <property type="entry name" value="SI:DKEY-61P9.11"/>
    <property type="match status" value="1"/>
</dbReference>
<feature type="active site" description="Proton donor; for dehydratase activity" evidence="10">
    <location>
        <position position="6200"/>
    </location>
</feature>
<feature type="domain" description="Ketosynthase family 3 (KS3)" evidence="13">
    <location>
        <begin position="1208"/>
        <end position="1616"/>
    </location>
</feature>
<dbReference type="InterPro" id="IPR036736">
    <property type="entry name" value="ACP-like_sf"/>
</dbReference>
<dbReference type="InterPro" id="IPR049551">
    <property type="entry name" value="PKS_DH_C"/>
</dbReference>
<dbReference type="SMART" id="SM00826">
    <property type="entry name" value="PKS_DH"/>
    <property type="match status" value="3"/>
</dbReference>
<feature type="active site" description="Proton acceptor; for dehydratase activity" evidence="10">
    <location>
        <position position="1793"/>
    </location>
</feature>
<dbReference type="SUPFAM" id="SSF53901">
    <property type="entry name" value="Thiolase-like"/>
    <property type="match status" value="6"/>
</dbReference>
<keyword evidence="9" id="KW-0012">Acyltransferase</keyword>
<feature type="compositionally biased region" description="Low complexity" evidence="11">
    <location>
        <begin position="4564"/>
        <end position="4573"/>
    </location>
</feature>
<feature type="region of interest" description="C-terminal hotdog fold" evidence="10">
    <location>
        <begin position="7724"/>
        <end position="7870"/>
    </location>
</feature>
<evidence type="ECO:0000256" key="6">
    <source>
        <dbReference type="ARBA" id="ARBA00022679"/>
    </source>
</evidence>
<organism evidence="15 16">
    <name type="scientific">Kitasatospora cystarginea</name>
    <dbReference type="NCBI Taxonomy" id="58350"/>
    <lineage>
        <taxon>Bacteria</taxon>
        <taxon>Bacillati</taxon>
        <taxon>Actinomycetota</taxon>
        <taxon>Actinomycetes</taxon>
        <taxon>Kitasatosporales</taxon>
        <taxon>Streptomycetaceae</taxon>
        <taxon>Kitasatospora</taxon>
    </lineage>
</organism>
<feature type="region of interest" description="Disordered" evidence="11">
    <location>
        <begin position="4656"/>
        <end position="4688"/>
    </location>
</feature>
<keyword evidence="5" id="KW-0597">Phosphoprotein</keyword>
<feature type="domain" description="Carrier" evidence="12">
    <location>
        <begin position="2930"/>
        <end position="3003"/>
    </location>
</feature>
<dbReference type="CDD" id="cd02440">
    <property type="entry name" value="AdoMet_MTases"/>
    <property type="match status" value="1"/>
</dbReference>
<feature type="compositionally biased region" description="Low complexity" evidence="11">
    <location>
        <begin position="4664"/>
        <end position="4677"/>
    </location>
</feature>
<dbReference type="InterPro" id="IPR013968">
    <property type="entry name" value="PKS_KR"/>
</dbReference>
<dbReference type="SUPFAM" id="SSF51735">
    <property type="entry name" value="NAD(P)-binding Rossmann-fold domains"/>
    <property type="match status" value="7"/>
</dbReference>
<dbReference type="SMART" id="SM00822">
    <property type="entry name" value="PKS_KR"/>
    <property type="match status" value="4"/>
</dbReference>